<keyword evidence="6" id="KW-1185">Reference proteome</keyword>
<dbReference type="RefSeq" id="WP_009142485.1">
    <property type="nucleotide sequence ID" value="NZ_GL830947.1"/>
</dbReference>
<name>E8LHU7_SUCHY</name>
<proteinExistence type="inferred from homology"/>
<dbReference type="STRING" id="762983.HMPREF9444_00260"/>
<dbReference type="PRINTS" id="PR01805">
    <property type="entry name" value="VACJLIPOPROT"/>
</dbReference>
<dbReference type="OrthoDB" id="9785326at2"/>
<feature type="chain" id="PRO_5003224006" evidence="4">
    <location>
        <begin position="22"/>
        <end position="269"/>
    </location>
</feature>
<dbReference type="Pfam" id="PF04333">
    <property type="entry name" value="MlaA"/>
    <property type="match status" value="1"/>
</dbReference>
<dbReference type="GO" id="GO:0016020">
    <property type="term" value="C:membrane"/>
    <property type="evidence" value="ECO:0007669"/>
    <property type="project" value="InterPro"/>
</dbReference>
<reference evidence="5 6" key="1">
    <citation type="submission" date="2011-01" db="EMBL/GenBank/DDBJ databases">
        <authorList>
            <person name="Weinstock G."/>
            <person name="Sodergren E."/>
            <person name="Clifton S."/>
            <person name="Fulton L."/>
            <person name="Fulton B."/>
            <person name="Courtney L."/>
            <person name="Fronick C."/>
            <person name="Harrison M."/>
            <person name="Strong C."/>
            <person name="Farmer C."/>
            <person name="Delahaunty K."/>
            <person name="Markovic C."/>
            <person name="Hall O."/>
            <person name="Minx P."/>
            <person name="Tomlinson C."/>
            <person name="Mitreva M."/>
            <person name="Hou S."/>
            <person name="Chen J."/>
            <person name="Wollam A."/>
            <person name="Pepin K.H."/>
            <person name="Johnson M."/>
            <person name="Bhonagiri V."/>
            <person name="Zhang X."/>
            <person name="Suruliraj S."/>
            <person name="Warren W."/>
            <person name="Chinwalla A."/>
            <person name="Mardis E.R."/>
            <person name="Wilson R.K."/>
        </authorList>
    </citation>
    <scope>NUCLEOTIDE SEQUENCE [LARGE SCALE GENOMIC DNA]</scope>
    <source>
        <strain evidence="6">DSM 22608 / JCM 16073 / KCTC 15190 / YIT 12066</strain>
    </source>
</reference>
<organism evidence="5 6">
    <name type="scientific">Succinatimonas hippei (strain DSM 22608 / JCM 16073 / KCTC 15190 / YIT 12066)</name>
    <dbReference type="NCBI Taxonomy" id="762983"/>
    <lineage>
        <taxon>Bacteria</taxon>
        <taxon>Pseudomonadati</taxon>
        <taxon>Pseudomonadota</taxon>
        <taxon>Gammaproteobacteria</taxon>
        <taxon>Aeromonadales</taxon>
        <taxon>Succinivibrionaceae</taxon>
        <taxon>Succinatimonas</taxon>
    </lineage>
</organism>
<keyword evidence="2 4" id="KW-0732">Signal</keyword>
<evidence type="ECO:0000256" key="1">
    <source>
        <dbReference type="ARBA" id="ARBA00010634"/>
    </source>
</evidence>
<evidence type="ECO:0000256" key="2">
    <source>
        <dbReference type="ARBA" id="ARBA00022729"/>
    </source>
</evidence>
<evidence type="ECO:0000256" key="4">
    <source>
        <dbReference type="SAM" id="SignalP"/>
    </source>
</evidence>
<dbReference type="EMBL" id="AEVO01000009">
    <property type="protein sequence ID" value="EFY07919.1"/>
    <property type="molecule type" value="Genomic_DNA"/>
</dbReference>
<comment type="caution">
    <text evidence="5">The sequence shown here is derived from an EMBL/GenBank/DDBJ whole genome shotgun (WGS) entry which is preliminary data.</text>
</comment>
<dbReference type="AlphaFoldDB" id="E8LHU7"/>
<gene>
    <name evidence="5" type="ORF">HMPREF9444_00260</name>
</gene>
<dbReference type="InterPro" id="IPR007428">
    <property type="entry name" value="MlaA"/>
</dbReference>
<evidence type="ECO:0000313" key="5">
    <source>
        <dbReference type="EMBL" id="EFY07919.1"/>
    </source>
</evidence>
<dbReference type="Proteomes" id="UP000018458">
    <property type="component" value="Unassembled WGS sequence"/>
</dbReference>
<evidence type="ECO:0000256" key="3">
    <source>
        <dbReference type="SAM" id="MobiDB-lite"/>
    </source>
</evidence>
<comment type="similarity">
    <text evidence="1">Belongs to the MlaA family.</text>
</comment>
<dbReference type="PANTHER" id="PTHR30035">
    <property type="entry name" value="LIPOPROTEIN VACJ-RELATED"/>
    <property type="match status" value="1"/>
</dbReference>
<feature type="compositionally biased region" description="Acidic residues" evidence="3">
    <location>
        <begin position="257"/>
        <end position="269"/>
    </location>
</feature>
<feature type="region of interest" description="Disordered" evidence="3">
    <location>
        <begin position="246"/>
        <end position="269"/>
    </location>
</feature>
<evidence type="ECO:0000313" key="6">
    <source>
        <dbReference type="Proteomes" id="UP000018458"/>
    </source>
</evidence>
<dbReference type="GO" id="GO:0120010">
    <property type="term" value="P:intermembrane phospholipid transfer"/>
    <property type="evidence" value="ECO:0007669"/>
    <property type="project" value="TreeGrafter"/>
</dbReference>
<accession>E8LHU7</accession>
<sequence length="269" mass="29762">MLKKICAIACMLILGVSVAHASRSTYNPMVPRQLKIESAQKDYSYGYSILSGNAIDTLEVPNRVVGWTLNYEIFDRYLLRPVAHGYAALPQPVQLGVGNFFSNISELNNTVNNLFIGELKNSGISLTRFIVNSTMGFLGFIDVASQMGLDNKPMEMDTVLGKAGMDSGPFLMVPIYGPTTARAAHGDTADNWPYFFFPWYVGIGAWAIEGIHDRAQLIDQEGVVDNAIDPYVQTRDFYLMHNQGKVDPNASMQNEEPSVDESFLDEIDG</sequence>
<dbReference type="HOGENOM" id="CLU_059326_3_2_6"/>
<dbReference type="eggNOG" id="COG2853">
    <property type="taxonomic scope" value="Bacteria"/>
</dbReference>
<dbReference type="PANTHER" id="PTHR30035:SF3">
    <property type="entry name" value="INTERMEMBRANE PHOSPHOLIPID TRANSPORT SYSTEM LIPOPROTEIN MLAA"/>
    <property type="match status" value="1"/>
</dbReference>
<protein>
    <submittedName>
        <fullName evidence="5">VacJ-like protein</fullName>
    </submittedName>
</protein>
<feature type="signal peptide" evidence="4">
    <location>
        <begin position="1"/>
        <end position="21"/>
    </location>
</feature>